<dbReference type="EMBL" id="CP102480">
    <property type="protein sequence ID" value="UUX51954.1"/>
    <property type="molecule type" value="Genomic_DNA"/>
</dbReference>
<reference evidence="2" key="1">
    <citation type="submission" date="2022-08" db="EMBL/GenBank/DDBJ databases">
        <title>Nisaea acidiphila sp. nov., isolated from a marine algal debris and emended description of the genus Nisaea Urios et al. 2008.</title>
        <authorList>
            <person name="Kwon K."/>
        </authorList>
    </citation>
    <scope>NUCLEOTIDE SEQUENCE</scope>
    <source>
        <strain evidence="2">MEBiC11861</strain>
    </source>
</reference>
<gene>
    <name evidence="2" type="ORF">NUH88_09660</name>
</gene>
<dbReference type="RefSeq" id="WP_257771733.1">
    <property type="nucleotide sequence ID" value="NZ_CP102480.1"/>
</dbReference>
<evidence type="ECO:0000313" key="2">
    <source>
        <dbReference type="EMBL" id="UUX51954.1"/>
    </source>
</evidence>
<evidence type="ECO:0000259" key="1">
    <source>
        <dbReference type="Pfam" id="PF13302"/>
    </source>
</evidence>
<name>A0A9J7AYT8_9PROT</name>
<dbReference type="GO" id="GO:0016747">
    <property type="term" value="F:acyltransferase activity, transferring groups other than amino-acyl groups"/>
    <property type="evidence" value="ECO:0007669"/>
    <property type="project" value="InterPro"/>
</dbReference>
<dbReference type="Proteomes" id="UP001060336">
    <property type="component" value="Chromosome"/>
</dbReference>
<proteinExistence type="predicted"/>
<dbReference type="SUPFAM" id="SSF55729">
    <property type="entry name" value="Acyl-CoA N-acyltransferases (Nat)"/>
    <property type="match status" value="1"/>
</dbReference>
<dbReference type="KEGG" id="naci:NUH88_09660"/>
<protein>
    <submittedName>
        <fullName evidence="2">GNAT family N-acetyltransferase</fullName>
    </submittedName>
</protein>
<sequence length="197" mass="22436">MTETSETAAPVTPALETERLLLRPLELADADVLQKLFPQWEIVRYLGSHVPWPYPHDGALFYVRDIALPAMRAGTEWNWTLRPKSEPGTLIGVIGLMSQPDNNRGFWLLPEWRGRGMMSEAVEAVTEFWFETLKQPVLRVPKAIANKGSRRISERTGMRVIATGEKDYVSGRLPMELWEITREEWQARRGTANPPAP</sequence>
<organism evidence="2 3">
    <name type="scientific">Nisaea acidiphila</name>
    <dbReference type="NCBI Taxonomy" id="1862145"/>
    <lineage>
        <taxon>Bacteria</taxon>
        <taxon>Pseudomonadati</taxon>
        <taxon>Pseudomonadota</taxon>
        <taxon>Alphaproteobacteria</taxon>
        <taxon>Rhodospirillales</taxon>
        <taxon>Thalassobaculaceae</taxon>
        <taxon>Nisaea</taxon>
    </lineage>
</organism>
<dbReference type="InterPro" id="IPR016181">
    <property type="entry name" value="Acyl_CoA_acyltransferase"/>
</dbReference>
<dbReference type="AlphaFoldDB" id="A0A9J7AYT8"/>
<evidence type="ECO:0000313" key="3">
    <source>
        <dbReference type="Proteomes" id="UP001060336"/>
    </source>
</evidence>
<dbReference type="InterPro" id="IPR051531">
    <property type="entry name" value="N-acetyltransferase"/>
</dbReference>
<dbReference type="PANTHER" id="PTHR43792">
    <property type="entry name" value="GNAT FAMILY, PUTATIVE (AFU_ORTHOLOGUE AFUA_3G00765)-RELATED-RELATED"/>
    <property type="match status" value="1"/>
</dbReference>
<accession>A0A9J7AYT8</accession>
<dbReference type="InterPro" id="IPR000182">
    <property type="entry name" value="GNAT_dom"/>
</dbReference>
<feature type="domain" description="N-acetyltransferase" evidence="1">
    <location>
        <begin position="19"/>
        <end position="159"/>
    </location>
</feature>
<dbReference type="Pfam" id="PF13302">
    <property type="entry name" value="Acetyltransf_3"/>
    <property type="match status" value="1"/>
</dbReference>
<dbReference type="Gene3D" id="3.40.630.30">
    <property type="match status" value="1"/>
</dbReference>
<keyword evidence="3" id="KW-1185">Reference proteome</keyword>